<dbReference type="Gene3D" id="3.30.70.270">
    <property type="match status" value="1"/>
</dbReference>
<sequence>MQGLGLKPDNEAERLIAVRSLSSARGGATTEMEALAGLARNVFGTAFAAINIVEEDWLRIAGQAGLVLGDCGRDQSICTRVVYGNDLLVVPDLKEDPELRHLPFVDGDPFFRFYAGAPVELDPGLAVGAFCILDTHPRELDVLQIETLRNFAVVASALLRLQKSNIVMSLTEQDLRTAAMTDPLTGFFNRSALPAFVDSALTKALESDRPFGALYIDLDGFKAINDRLGHHGGDDILRQGAERIRAVIRSSDIAVRMGGDEFAIFSPELGSPRATAALAERVVGAFREPFVIEGEMIRVSVSVGAAVAPEAGNDRQTLLKNVDDALYRAKSAGRDQFALYRQ</sequence>
<dbReference type="InterPro" id="IPR000160">
    <property type="entry name" value="GGDEF_dom"/>
</dbReference>
<gene>
    <name evidence="2" type="ORF">PR018_27995</name>
</gene>
<dbReference type="InterPro" id="IPR029787">
    <property type="entry name" value="Nucleotide_cyclase"/>
</dbReference>
<dbReference type="PANTHER" id="PTHR46663">
    <property type="entry name" value="DIGUANYLATE CYCLASE DGCT-RELATED"/>
    <property type="match status" value="1"/>
</dbReference>
<dbReference type="EMBL" id="CP117270">
    <property type="protein sequence ID" value="WFS26524.1"/>
    <property type="molecule type" value="Genomic_DNA"/>
</dbReference>
<dbReference type="SUPFAM" id="SSF55781">
    <property type="entry name" value="GAF domain-like"/>
    <property type="match status" value="1"/>
</dbReference>
<dbReference type="RefSeq" id="WP_224128021.1">
    <property type="nucleotide sequence ID" value="NZ_CP117270.1"/>
</dbReference>
<keyword evidence="2" id="KW-0614">Plasmid</keyword>
<accession>A0ABY8IVE6</accession>
<dbReference type="Proteomes" id="UP000318939">
    <property type="component" value="Plasmid unnamed2"/>
</dbReference>
<reference evidence="2" key="1">
    <citation type="journal article" date="2019" name="Phytopathology">
        <title>A Novel Group of Rhizobium tumorigenes-Like Agrobacteria Associated with Crown Gall Disease of Rhododendron and Blueberry.</title>
        <authorList>
            <person name="Kuzmanovic N."/>
            <person name="Behrens P."/>
            <person name="Idczak E."/>
            <person name="Wagner S."/>
            <person name="Gotz M."/>
            <person name="Sproer C."/>
            <person name="Bunk B."/>
            <person name="Overmann J."/>
            <person name="Smalla K."/>
        </authorList>
    </citation>
    <scope>NUCLEOTIDE SEQUENCE</scope>
    <source>
        <strain evidence="2">Rho-6.2</strain>
    </source>
</reference>
<dbReference type="PANTHER" id="PTHR46663:SF3">
    <property type="entry name" value="SLL0267 PROTEIN"/>
    <property type="match status" value="1"/>
</dbReference>
<feature type="domain" description="GGDEF" evidence="1">
    <location>
        <begin position="209"/>
        <end position="342"/>
    </location>
</feature>
<dbReference type="SMART" id="SM00267">
    <property type="entry name" value="GGDEF"/>
    <property type="match status" value="1"/>
</dbReference>
<protein>
    <submittedName>
        <fullName evidence="2">Sensor domain-containing diguanylate cyclase</fullName>
    </submittedName>
</protein>
<dbReference type="InterPro" id="IPR043128">
    <property type="entry name" value="Rev_trsase/Diguanyl_cyclase"/>
</dbReference>
<evidence type="ECO:0000313" key="2">
    <source>
        <dbReference type="EMBL" id="WFS26524.1"/>
    </source>
</evidence>
<dbReference type="NCBIfam" id="TIGR00254">
    <property type="entry name" value="GGDEF"/>
    <property type="match status" value="1"/>
</dbReference>
<dbReference type="SUPFAM" id="SSF55073">
    <property type="entry name" value="Nucleotide cyclase"/>
    <property type="match status" value="1"/>
</dbReference>
<dbReference type="CDD" id="cd01949">
    <property type="entry name" value="GGDEF"/>
    <property type="match status" value="1"/>
</dbReference>
<evidence type="ECO:0000313" key="3">
    <source>
        <dbReference type="Proteomes" id="UP000318939"/>
    </source>
</evidence>
<geneLocation type="plasmid" evidence="2 3">
    <name>unnamed2</name>
</geneLocation>
<organism evidence="2 3">
    <name type="scientific">Rhizobium rhododendri</name>
    <dbReference type="NCBI Taxonomy" id="2506430"/>
    <lineage>
        <taxon>Bacteria</taxon>
        <taxon>Pseudomonadati</taxon>
        <taxon>Pseudomonadota</taxon>
        <taxon>Alphaproteobacteria</taxon>
        <taxon>Hyphomicrobiales</taxon>
        <taxon>Rhizobiaceae</taxon>
        <taxon>Rhizobium/Agrobacterium group</taxon>
        <taxon>Rhizobium</taxon>
    </lineage>
</organism>
<reference evidence="2" key="2">
    <citation type="journal article" date="2023" name="MicrobiologyOpen">
        <title>Genomics of the tumorigenes clade of the family Rhizobiaceae and description of Rhizobium rhododendri sp. nov.</title>
        <authorList>
            <person name="Kuzmanovic N."/>
            <person name="diCenzo G.C."/>
            <person name="Bunk B."/>
            <person name="Sproeer C."/>
            <person name="Fruehling A."/>
            <person name="Neumann-Schaal M."/>
            <person name="Overmann J."/>
            <person name="Smalla K."/>
        </authorList>
    </citation>
    <scope>NUCLEOTIDE SEQUENCE</scope>
    <source>
        <strain evidence="2">Rho-6.2</strain>
        <plasmid evidence="2">unnamed2</plasmid>
    </source>
</reference>
<name>A0ABY8IVE6_9HYPH</name>
<dbReference type="Gene3D" id="3.30.450.40">
    <property type="match status" value="1"/>
</dbReference>
<evidence type="ECO:0000259" key="1">
    <source>
        <dbReference type="PROSITE" id="PS50887"/>
    </source>
</evidence>
<dbReference type="InterPro" id="IPR052163">
    <property type="entry name" value="DGC-Regulatory_Protein"/>
</dbReference>
<dbReference type="Pfam" id="PF00990">
    <property type="entry name" value="GGDEF"/>
    <property type="match status" value="1"/>
</dbReference>
<keyword evidence="3" id="KW-1185">Reference proteome</keyword>
<dbReference type="PROSITE" id="PS50887">
    <property type="entry name" value="GGDEF"/>
    <property type="match status" value="1"/>
</dbReference>
<proteinExistence type="predicted"/>
<dbReference type="InterPro" id="IPR029016">
    <property type="entry name" value="GAF-like_dom_sf"/>
</dbReference>